<keyword evidence="9" id="KW-0378">Hydrolase</keyword>
<dbReference type="InterPro" id="IPR026103">
    <property type="entry name" value="HARBI1_animal"/>
</dbReference>
<dbReference type="GO" id="GO:0004518">
    <property type="term" value="F:nuclease activity"/>
    <property type="evidence" value="ECO:0007669"/>
    <property type="project" value="UniProtKB-KW"/>
</dbReference>
<evidence type="ECO:0000256" key="4">
    <source>
        <dbReference type="ARBA" id="ARBA00006958"/>
    </source>
</evidence>
<organism evidence="15 16">
    <name type="scientific">Merluccius polli</name>
    <name type="common">Benguela hake</name>
    <name type="synonym">Merluccius cadenati</name>
    <dbReference type="NCBI Taxonomy" id="89951"/>
    <lineage>
        <taxon>Eukaryota</taxon>
        <taxon>Metazoa</taxon>
        <taxon>Chordata</taxon>
        <taxon>Craniata</taxon>
        <taxon>Vertebrata</taxon>
        <taxon>Euteleostomi</taxon>
        <taxon>Actinopterygii</taxon>
        <taxon>Neopterygii</taxon>
        <taxon>Teleostei</taxon>
        <taxon>Neoteleostei</taxon>
        <taxon>Acanthomorphata</taxon>
        <taxon>Zeiogadaria</taxon>
        <taxon>Gadariae</taxon>
        <taxon>Gadiformes</taxon>
        <taxon>Gadoidei</taxon>
        <taxon>Merlucciidae</taxon>
        <taxon>Merluccius</taxon>
    </lineage>
</organism>
<reference evidence="15" key="1">
    <citation type="journal article" date="2023" name="Front. Mar. Sci.">
        <title>A new Merluccius polli reference genome to investigate the effects of global change in West African waters.</title>
        <authorList>
            <person name="Mateo J.L."/>
            <person name="Blanco-Fernandez C."/>
            <person name="Garcia-Vazquez E."/>
            <person name="Machado-Schiaffino G."/>
        </authorList>
    </citation>
    <scope>NUCLEOTIDE SEQUENCE</scope>
    <source>
        <strain evidence="15">C29</strain>
        <tissue evidence="15">Fin</tissue>
    </source>
</reference>
<dbReference type="Pfam" id="PF13359">
    <property type="entry name" value="DDE_Tnp_4"/>
    <property type="match status" value="1"/>
</dbReference>
<evidence type="ECO:0000313" key="16">
    <source>
        <dbReference type="Proteomes" id="UP001174136"/>
    </source>
</evidence>
<evidence type="ECO:0000256" key="9">
    <source>
        <dbReference type="ARBA" id="ARBA00022801"/>
    </source>
</evidence>
<gene>
    <name evidence="15" type="primary">HARBI1_1</name>
    <name evidence="15" type="ORF">N1851_008176</name>
</gene>
<feature type="region of interest" description="Disordered" evidence="13">
    <location>
        <begin position="502"/>
        <end position="534"/>
    </location>
</feature>
<dbReference type="InterPro" id="IPR045249">
    <property type="entry name" value="HARBI1-like"/>
</dbReference>
<evidence type="ECO:0000256" key="6">
    <source>
        <dbReference type="ARBA" id="ARBA00022490"/>
    </source>
</evidence>
<evidence type="ECO:0000256" key="11">
    <source>
        <dbReference type="ARBA" id="ARBA00030126"/>
    </source>
</evidence>
<evidence type="ECO:0000256" key="1">
    <source>
        <dbReference type="ARBA" id="ARBA00001968"/>
    </source>
</evidence>
<dbReference type="PANTHER" id="PTHR22930:SF206">
    <property type="entry name" value="NUCLEASE HARBI1"/>
    <property type="match status" value="1"/>
</dbReference>
<dbReference type="PANTHER" id="PTHR22930">
    <property type="match status" value="1"/>
</dbReference>
<keyword evidence="16" id="KW-1185">Reference proteome</keyword>
<comment type="caution">
    <text evidence="15">The sequence shown here is derived from an EMBL/GenBank/DDBJ whole genome shotgun (WGS) entry which is preliminary data.</text>
</comment>
<comment type="function">
    <text evidence="12">Transposase-derived protein that may have nuclease activity. Does not have transposase activity.</text>
</comment>
<dbReference type="InterPro" id="IPR027806">
    <property type="entry name" value="HARBI1_dom"/>
</dbReference>
<evidence type="ECO:0000256" key="3">
    <source>
        <dbReference type="ARBA" id="ARBA00004496"/>
    </source>
</evidence>
<feature type="compositionally biased region" description="Acidic residues" evidence="13">
    <location>
        <begin position="502"/>
        <end position="525"/>
    </location>
</feature>
<sequence length="560" mass="63019">MRFRFRRNEILKITDLIANDLRHSTDRNGALSPSLQVCLALRYFATGSFQNLVGDSIQVHKSTVCRAIRSVALSLCRQMNTYVSFPSQPVQHNITRQAFFQIAGFPDVLGCVDGTHIRIKTPSEHENVFVNRKGFHSINAQIWPGSKHDSYVLRQSNLWNEFEAGTYPANNNEERYNSAHIKTRNVVERCIGVLKRAGRVCIEDQSPMRRYAQLNHNVPILAMFFSGADLKSAFRLSRTSINMLVQMLPRQKAHGWSHEVEVLVMVYWLACGASYRVTADIFAMPLTTVCRTVHNVVEEMMTILHRAIHFPKPEEMEEVGAGFARLAGHDAFRSAAGAIDGCHIRILPPAEQKKCYFNRKLLPSILLQGICDPRGAFIDVYIGNPGSVHDARVLWRSPMYHQALYPPAGYFLLGDGGYPCLQRPVAIMTPYRQPVASQVEARYNGHHARGRNIIERAFGILKTRWRSIFLRALEIRPLFAPKVIGACCILHNICVAAGDILEEEEEEEEEEEGPEEDGSEDDTGNADERDLSGNGVRRRLAAQLSAPEGLPACLGEHDYL</sequence>
<evidence type="ECO:0000256" key="12">
    <source>
        <dbReference type="ARBA" id="ARBA00045850"/>
    </source>
</evidence>
<accession>A0AA47P4T2</accession>
<dbReference type="GO" id="GO:0005737">
    <property type="term" value="C:cytoplasm"/>
    <property type="evidence" value="ECO:0007669"/>
    <property type="project" value="UniProtKB-SubCell"/>
</dbReference>
<dbReference type="EMBL" id="JAOPHQ010001445">
    <property type="protein sequence ID" value="KAK0150706.1"/>
    <property type="molecule type" value="Genomic_DNA"/>
</dbReference>
<feature type="domain" description="DDE Tnp4" evidence="14">
    <location>
        <begin position="339"/>
        <end position="492"/>
    </location>
</feature>
<protein>
    <recommendedName>
        <fullName evidence="5">Putative nuclease HARBI1</fullName>
    </recommendedName>
    <alternativeName>
        <fullName evidence="11">Harbinger transposase-derived nuclease</fullName>
    </alternativeName>
</protein>
<dbReference type="GO" id="GO:0005634">
    <property type="term" value="C:nucleus"/>
    <property type="evidence" value="ECO:0007669"/>
    <property type="project" value="UniProtKB-SubCell"/>
</dbReference>
<evidence type="ECO:0000256" key="5">
    <source>
        <dbReference type="ARBA" id="ARBA00015519"/>
    </source>
</evidence>
<evidence type="ECO:0000256" key="7">
    <source>
        <dbReference type="ARBA" id="ARBA00022722"/>
    </source>
</evidence>
<evidence type="ECO:0000313" key="15">
    <source>
        <dbReference type="EMBL" id="KAK0150706.1"/>
    </source>
</evidence>
<evidence type="ECO:0000256" key="10">
    <source>
        <dbReference type="ARBA" id="ARBA00023242"/>
    </source>
</evidence>
<evidence type="ECO:0000256" key="2">
    <source>
        <dbReference type="ARBA" id="ARBA00004123"/>
    </source>
</evidence>
<dbReference type="AlphaFoldDB" id="A0AA47P4T2"/>
<dbReference type="Proteomes" id="UP001174136">
    <property type="component" value="Unassembled WGS sequence"/>
</dbReference>
<dbReference type="GO" id="GO:0046872">
    <property type="term" value="F:metal ion binding"/>
    <property type="evidence" value="ECO:0007669"/>
    <property type="project" value="UniProtKB-KW"/>
</dbReference>
<evidence type="ECO:0000256" key="8">
    <source>
        <dbReference type="ARBA" id="ARBA00022723"/>
    </source>
</evidence>
<keyword evidence="8" id="KW-0479">Metal-binding</keyword>
<keyword evidence="6" id="KW-0963">Cytoplasm</keyword>
<comment type="similarity">
    <text evidence="4">Belongs to the HARBI1 family.</text>
</comment>
<comment type="subcellular location">
    <subcellularLocation>
        <location evidence="3">Cytoplasm</location>
    </subcellularLocation>
    <subcellularLocation>
        <location evidence="2">Nucleus</location>
    </subcellularLocation>
</comment>
<keyword evidence="7" id="KW-0540">Nuclease</keyword>
<evidence type="ECO:0000259" key="14">
    <source>
        <dbReference type="Pfam" id="PF13359"/>
    </source>
</evidence>
<name>A0AA47P4T2_MERPO</name>
<keyword evidence="10" id="KW-0539">Nucleus</keyword>
<dbReference type="GO" id="GO:0016787">
    <property type="term" value="F:hydrolase activity"/>
    <property type="evidence" value="ECO:0007669"/>
    <property type="project" value="UniProtKB-KW"/>
</dbReference>
<dbReference type="PRINTS" id="PR02086">
    <property type="entry name" value="PUTNUCHARBI1"/>
</dbReference>
<comment type="cofactor">
    <cofactor evidence="1">
        <name>a divalent metal cation</name>
        <dbReference type="ChEBI" id="CHEBI:60240"/>
    </cofactor>
</comment>
<proteinExistence type="inferred from homology"/>
<evidence type="ECO:0000256" key="13">
    <source>
        <dbReference type="SAM" id="MobiDB-lite"/>
    </source>
</evidence>